<comment type="caution">
    <text evidence="3">The sequence shown here is derived from an EMBL/GenBank/DDBJ whole genome shotgun (WGS) entry which is preliminary data.</text>
</comment>
<dbReference type="GO" id="GO:0003677">
    <property type="term" value="F:DNA binding"/>
    <property type="evidence" value="ECO:0007669"/>
    <property type="project" value="UniProtKB-KW"/>
</dbReference>
<dbReference type="Pfam" id="PF03551">
    <property type="entry name" value="PadR"/>
    <property type="match status" value="1"/>
</dbReference>
<proteinExistence type="predicted"/>
<keyword evidence="4" id="KW-1185">Reference proteome</keyword>
<feature type="domain" description="Transcription regulator PadR C-terminal" evidence="2">
    <location>
        <begin position="91"/>
        <end position="171"/>
    </location>
</feature>
<reference evidence="3 4" key="1">
    <citation type="submission" date="2020-07" db="EMBL/GenBank/DDBJ databases">
        <title>Sequencing the genomes of 1000 actinobacteria strains.</title>
        <authorList>
            <person name="Klenk H.-P."/>
        </authorList>
    </citation>
    <scope>NUCLEOTIDE SEQUENCE [LARGE SCALE GENOMIC DNA]</scope>
    <source>
        <strain evidence="3 4">DSM 100723</strain>
    </source>
</reference>
<organism evidence="3 4">
    <name type="scientific">Microlunatus kandeliicorticis</name>
    <dbReference type="NCBI Taxonomy" id="1759536"/>
    <lineage>
        <taxon>Bacteria</taxon>
        <taxon>Bacillati</taxon>
        <taxon>Actinomycetota</taxon>
        <taxon>Actinomycetes</taxon>
        <taxon>Propionibacteriales</taxon>
        <taxon>Propionibacteriaceae</taxon>
        <taxon>Microlunatus</taxon>
    </lineage>
</organism>
<dbReference type="Gene3D" id="1.10.10.10">
    <property type="entry name" value="Winged helix-like DNA-binding domain superfamily/Winged helix DNA-binding domain"/>
    <property type="match status" value="1"/>
</dbReference>
<accession>A0A7W3P5Y5</accession>
<dbReference type="InterPro" id="IPR036388">
    <property type="entry name" value="WH-like_DNA-bd_sf"/>
</dbReference>
<dbReference type="InterPro" id="IPR018309">
    <property type="entry name" value="Tscrpt_reg_PadR_C"/>
</dbReference>
<evidence type="ECO:0000259" key="2">
    <source>
        <dbReference type="Pfam" id="PF10400"/>
    </source>
</evidence>
<gene>
    <name evidence="3" type="ORF">FHX74_002001</name>
</gene>
<dbReference type="PANTHER" id="PTHR43252:SF2">
    <property type="entry name" value="TRANSCRIPTION REGULATOR, PADR-LIKE FAMILY"/>
    <property type="match status" value="1"/>
</dbReference>
<dbReference type="EMBL" id="JACGWT010000003">
    <property type="protein sequence ID" value="MBA8794382.1"/>
    <property type="molecule type" value="Genomic_DNA"/>
</dbReference>
<evidence type="ECO:0000313" key="3">
    <source>
        <dbReference type="EMBL" id="MBA8794382.1"/>
    </source>
</evidence>
<dbReference type="RefSeq" id="WP_182559970.1">
    <property type="nucleotide sequence ID" value="NZ_JACGWT010000003.1"/>
</dbReference>
<dbReference type="Pfam" id="PF10400">
    <property type="entry name" value="Vir_act_alpha_C"/>
    <property type="match status" value="1"/>
</dbReference>
<feature type="domain" description="Transcription regulator PadR N-terminal" evidence="1">
    <location>
        <begin position="7"/>
        <end position="78"/>
    </location>
</feature>
<dbReference type="PANTHER" id="PTHR43252">
    <property type="entry name" value="TRANSCRIPTIONAL REGULATOR YQJI"/>
    <property type="match status" value="1"/>
</dbReference>
<evidence type="ECO:0000313" key="4">
    <source>
        <dbReference type="Proteomes" id="UP000523079"/>
    </source>
</evidence>
<dbReference type="SUPFAM" id="SSF46785">
    <property type="entry name" value="Winged helix' DNA-binding domain"/>
    <property type="match status" value="1"/>
</dbReference>
<dbReference type="InterPro" id="IPR005149">
    <property type="entry name" value="Tscrpt_reg_PadR_N"/>
</dbReference>
<dbReference type="InterPro" id="IPR036390">
    <property type="entry name" value="WH_DNA-bd_sf"/>
</dbReference>
<protein>
    <submittedName>
        <fullName evidence="3">DNA-binding PadR family transcriptional regulator</fullName>
    </submittedName>
</protein>
<evidence type="ECO:0000259" key="1">
    <source>
        <dbReference type="Pfam" id="PF03551"/>
    </source>
</evidence>
<keyword evidence="3" id="KW-0238">DNA-binding</keyword>
<name>A0A7W3P5Y5_9ACTN</name>
<sequence length="181" mass="19715">MSLRFALLGLLDVQPSSGYDLTQRFARGIGSYAWSAKHSQIYPELRKLTDEGLIEITETGARGRKTYAPTPAGREELRGWLLGKPNAGGARNEFVLRLFLLSSLEPEEAVAVLDGTLRFAREQEALLEQEFAAAVAEAGVPSGSSPGLAARYGIHSYRALAEWADWARAAIAGDPTFGHRR</sequence>
<dbReference type="AlphaFoldDB" id="A0A7W3P5Y5"/>
<dbReference type="Proteomes" id="UP000523079">
    <property type="component" value="Unassembled WGS sequence"/>
</dbReference>